<keyword evidence="3" id="KW-1185">Reference proteome</keyword>
<protein>
    <recommendedName>
        <fullName evidence="1">Sulfotransferase domain-containing protein</fullName>
    </recommendedName>
</protein>
<evidence type="ECO:0000259" key="1">
    <source>
        <dbReference type="Pfam" id="PF00685"/>
    </source>
</evidence>
<dbReference type="PANTHER" id="PTHR10704:SF71">
    <property type="entry name" value="CARBOHYDRATE SULFOTRANSFERASE 1-LIKE"/>
    <property type="match status" value="1"/>
</dbReference>
<dbReference type="InterPro" id="IPR051135">
    <property type="entry name" value="Gal/GlcNAc/GalNAc_ST"/>
</dbReference>
<sequence>MLSVNSYWEKDRRGMLLHSSKQTRIGSFVRFFSNRSVCFVFLILLCSLSLMATFTRLTTHPTPISVRKWDSYDAYRFIEGQPIKQYRQLRTRDIMAMTRNEKDSALRHLNTNGIKSQGLLTLRKKQTSSRRKLKDQFQDVVLNIASNTKPMIVAEPAPQHKSELVSTVAPTWSNGEAKLPLITEAPEVFRNMKNDSVEKLLVTKTVDKQNPSLQNDKPKNESLVVKPIATMKNKTNSIKHEDLVNYEHYRGDLENLMALDFSNEIDPIRASFLRNVSRFAQSRKKRMGNYYKKEIPLLPQQKTGIILVTNYRSGSTFLGELFNQHPDSFYIFEPLFPFTGGCEVREPAKAKLLYQLLKCEFPEMLDVYTQVKGKLRRGGEDVKCLVDNFCFKFKTKEMCERDLCPFWSFGNCQKCGSVHLPRAMNACREKKMTVVKTIRLCDIMNLRPLLGDPELDFKIIHLIRDPRGIESSRSKIHQEWKFESDAESSCRRLLHNGQLGLANTKESKWLRDKYLRVRYEDLSLHPLEEAERIYKFANLEFLPEMKNWIAQNTHGLSSKKKFNPYSTKRDSASTMEAWRKHLKFPVVRTVQNVCKNMMDFFGYKTVDSLKELLNFDLKLVS</sequence>
<dbReference type="InterPro" id="IPR000863">
    <property type="entry name" value="Sulfotransferase_dom"/>
</dbReference>
<dbReference type="PANTHER" id="PTHR10704">
    <property type="entry name" value="CARBOHYDRATE SULFOTRANSFERASE"/>
    <property type="match status" value="1"/>
</dbReference>
<dbReference type="Gene3D" id="3.40.50.300">
    <property type="entry name" value="P-loop containing nucleotide triphosphate hydrolases"/>
    <property type="match status" value="1"/>
</dbReference>
<gene>
    <name evidence="2" type="ORF">CVLEPA_LOCUS790</name>
</gene>
<feature type="domain" description="Sulfotransferase" evidence="1">
    <location>
        <begin position="455"/>
        <end position="599"/>
    </location>
</feature>
<reference evidence="2 3" key="1">
    <citation type="submission" date="2024-02" db="EMBL/GenBank/DDBJ databases">
        <authorList>
            <person name="Daric V."/>
            <person name="Darras S."/>
        </authorList>
    </citation>
    <scope>NUCLEOTIDE SEQUENCE [LARGE SCALE GENOMIC DNA]</scope>
</reference>
<proteinExistence type="predicted"/>
<dbReference type="InterPro" id="IPR027417">
    <property type="entry name" value="P-loop_NTPase"/>
</dbReference>
<evidence type="ECO:0000313" key="2">
    <source>
        <dbReference type="EMBL" id="CAK8671748.1"/>
    </source>
</evidence>
<organism evidence="2 3">
    <name type="scientific">Clavelina lepadiformis</name>
    <name type="common">Light-bulb sea squirt</name>
    <name type="synonym">Ascidia lepadiformis</name>
    <dbReference type="NCBI Taxonomy" id="159417"/>
    <lineage>
        <taxon>Eukaryota</taxon>
        <taxon>Metazoa</taxon>
        <taxon>Chordata</taxon>
        <taxon>Tunicata</taxon>
        <taxon>Ascidiacea</taxon>
        <taxon>Aplousobranchia</taxon>
        <taxon>Clavelinidae</taxon>
        <taxon>Clavelina</taxon>
    </lineage>
</organism>
<name>A0ABP0F1D5_CLALP</name>
<evidence type="ECO:0000313" key="3">
    <source>
        <dbReference type="Proteomes" id="UP001642483"/>
    </source>
</evidence>
<accession>A0ABP0F1D5</accession>
<dbReference type="EMBL" id="CAWYQH010000001">
    <property type="protein sequence ID" value="CAK8671748.1"/>
    <property type="molecule type" value="Genomic_DNA"/>
</dbReference>
<dbReference type="Pfam" id="PF00685">
    <property type="entry name" value="Sulfotransfer_1"/>
    <property type="match status" value="1"/>
</dbReference>
<dbReference type="SUPFAM" id="SSF52540">
    <property type="entry name" value="P-loop containing nucleoside triphosphate hydrolases"/>
    <property type="match status" value="1"/>
</dbReference>
<comment type="caution">
    <text evidence="2">The sequence shown here is derived from an EMBL/GenBank/DDBJ whole genome shotgun (WGS) entry which is preliminary data.</text>
</comment>
<dbReference type="Proteomes" id="UP001642483">
    <property type="component" value="Unassembled WGS sequence"/>
</dbReference>